<accession>A0ABW7CEW6</accession>
<dbReference type="RefSeq" id="WP_393015630.1">
    <property type="nucleotide sequence ID" value="NZ_JAZAQF010000095.1"/>
</dbReference>
<keyword evidence="2" id="KW-0812">Transmembrane</keyword>
<organism evidence="3 4">
    <name type="scientific">Limnothrix redekei LRLZ20PSL1</name>
    <dbReference type="NCBI Taxonomy" id="3112953"/>
    <lineage>
        <taxon>Bacteria</taxon>
        <taxon>Bacillati</taxon>
        <taxon>Cyanobacteriota</taxon>
        <taxon>Cyanophyceae</taxon>
        <taxon>Pseudanabaenales</taxon>
        <taxon>Pseudanabaenaceae</taxon>
        <taxon>Limnothrix</taxon>
    </lineage>
</organism>
<dbReference type="Proteomes" id="UP001604335">
    <property type="component" value="Unassembled WGS sequence"/>
</dbReference>
<keyword evidence="2" id="KW-0472">Membrane</keyword>
<comment type="caution">
    <text evidence="3">The sequence shown here is derived from an EMBL/GenBank/DDBJ whole genome shotgun (WGS) entry which is preliminary data.</text>
</comment>
<evidence type="ECO:0000256" key="1">
    <source>
        <dbReference type="SAM" id="MobiDB-lite"/>
    </source>
</evidence>
<dbReference type="EMBL" id="JAZAQF010000095">
    <property type="protein sequence ID" value="MFG3819640.1"/>
    <property type="molecule type" value="Genomic_DNA"/>
</dbReference>
<gene>
    <name evidence="3" type="ORF">VPK24_18505</name>
</gene>
<evidence type="ECO:0000256" key="2">
    <source>
        <dbReference type="SAM" id="Phobius"/>
    </source>
</evidence>
<sequence length="398" mass="44793">MVNVGFSWGSLIGIILAVAGAALYFIRSYKPGLARDYDIFFAAVGLLCGGILFFNSWRLDPILQFSQFLLAGSAIFFAYESIRLRNVTTEQAKRTAPLVDDDRPVSRVYRAELDDMEPIERQPYNRRIRGSDDSRDSRAAEEYGSRSRDGREVRDSRDSRDGGYDAPPRRRPPTQRPPRDDRDSFGGPSAGTSPDGGGVPRKRRPAQRPPNRPETGADWSEPPVSRSSRRPTVDSTRVDSTRVDPTRSEESWGEDRWEQPDRSPRSRRDRPSGPEDRAPTRKRRSGAAPLADEPPVSRTNYVDEPPARKSSYSDSYAAEVEPADSYVSYQPIDPEPTEEDWDRYADQASSRPPLDLSPKDEEGDGSLGSSRDSEARFSDGNGSDRYEDDFDRPVKFER</sequence>
<keyword evidence="2" id="KW-1133">Transmembrane helix</keyword>
<feature type="transmembrane region" description="Helical" evidence="2">
    <location>
        <begin position="38"/>
        <end position="56"/>
    </location>
</feature>
<feature type="compositionally biased region" description="Basic and acidic residues" evidence="1">
    <location>
        <begin position="129"/>
        <end position="163"/>
    </location>
</feature>
<dbReference type="Pfam" id="PF07444">
    <property type="entry name" value="Ycf66_N"/>
    <property type="match status" value="1"/>
</dbReference>
<keyword evidence="4" id="KW-1185">Reference proteome</keyword>
<proteinExistence type="predicted"/>
<feature type="region of interest" description="Disordered" evidence="1">
    <location>
        <begin position="111"/>
        <end position="398"/>
    </location>
</feature>
<name>A0ABW7CEW6_9CYAN</name>
<feature type="compositionally biased region" description="Basic and acidic residues" evidence="1">
    <location>
        <begin position="371"/>
        <end position="398"/>
    </location>
</feature>
<evidence type="ECO:0000313" key="4">
    <source>
        <dbReference type="Proteomes" id="UP001604335"/>
    </source>
</evidence>
<reference evidence="4" key="1">
    <citation type="journal article" date="2024" name="Algal Res.">
        <title>Biochemical, toxicological and genomic investigation of a high-biomass producing Limnothrix strain isolated from Italian shallow drinking water reservoir.</title>
        <authorList>
            <person name="Simonazzi M."/>
            <person name="Shishido T.K."/>
            <person name="Delbaje E."/>
            <person name="Wahlsten M."/>
            <person name="Fewer D.P."/>
            <person name="Sivonen K."/>
            <person name="Pezzolesi L."/>
            <person name="Pistocchi R."/>
        </authorList>
    </citation>
    <scope>NUCLEOTIDE SEQUENCE [LARGE SCALE GENOMIC DNA]</scope>
    <source>
        <strain evidence="4">LRLZ20PSL1</strain>
    </source>
</reference>
<dbReference type="InterPro" id="IPR010004">
    <property type="entry name" value="Uncharacterised_Ycf66"/>
</dbReference>
<protein>
    <submittedName>
        <fullName evidence="3">Ycf66 family protein</fullName>
    </submittedName>
</protein>
<feature type="compositionally biased region" description="Basic and acidic residues" evidence="1">
    <location>
        <begin position="236"/>
        <end position="279"/>
    </location>
</feature>
<feature type="transmembrane region" description="Helical" evidence="2">
    <location>
        <begin position="6"/>
        <end position="26"/>
    </location>
</feature>
<evidence type="ECO:0000313" key="3">
    <source>
        <dbReference type="EMBL" id="MFG3819640.1"/>
    </source>
</evidence>